<evidence type="ECO:0000256" key="1">
    <source>
        <dbReference type="ARBA" id="ARBA00022737"/>
    </source>
</evidence>
<evidence type="ECO:0000313" key="4">
    <source>
        <dbReference type="Proteomes" id="UP001181693"/>
    </source>
</evidence>
<dbReference type="InterPro" id="IPR001680">
    <property type="entry name" value="WD40_rpt"/>
</dbReference>
<dbReference type="InterPro" id="IPR042411">
    <property type="entry name" value="WDR27"/>
</dbReference>
<dbReference type="PROSITE" id="PS50294">
    <property type="entry name" value="WD_REPEATS_REGION"/>
    <property type="match status" value="1"/>
</dbReference>
<accession>A0AAV3AKA4</accession>
<proteinExistence type="predicted"/>
<dbReference type="InterPro" id="IPR036322">
    <property type="entry name" value="WD40_repeat_dom_sf"/>
</dbReference>
<dbReference type="EMBL" id="DYDO01000004">
    <property type="protein sequence ID" value="DBA26919.1"/>
    <property type="molecule type" value="Genomic_DNA"/>
</dbReference>
<keyword evidence="1" id="KW-0677">Repeat</keyword>
<dbReference type="PROSITE" id="PS50082">
    <property type="entry name" value="WD_REPEATS_2"/>
    <property type="match status" value="1"/>
</dbReference>
<protein>
    <submittedName>
        <fullName evidence="3">Uncharacterized protein</fullName>
    </submittedName>
</protein>
<dbReference type="PANTHER" id="PTHR44525:SF1">
    <property type="entry name" value="WD REPEAT-CONTAINING PROTEIN 27"/>
    <property type="match status" value="1"/>
</dbReference>
<dbReference type="Pfam" id="PF00400">
    <property type="entry name" value="WD40"/>
    <property type="match status" value="2"/>
</dbReference>
<dbReference type="SUPFAM" id="SSF50978">
    <property type="entry name" value="WD40 repeat-like"/>
    <property type="match status" value="1"/>
</dbReference>
<dbReference type="Gene3D" id="2.130.10.10">
    <property type="entry name" value="YVTN repeat-like/Quinoprotein amine dehydrogenase"/>
    <property type="match status" value="1"/>
</dbReference>
<keyword evidence="4" id="KW-1185">Reference proteome</keyword>
<evidence type="ECO:0000256" key="2">
    <source>
        <dbReference type="PROSITE-ProRule" id="PRU00221"/>
    </source>
</evidence>
<dbReference type="InterPro" id="IPR015943">
    <property type="entry name" value="WD40/YVTN_repeat-like_dom_sf"/>
</dbReference>
<organism evidence="3 4">
    <name type="scientific">Pyxicephalus adspersus</name>
    <name type="common">African bullfrog</name>
    <dbReference type="NCBI Taxonomy" id="30357"/>
    <lineage>
        <taxon>Eukaryota</taxon>
        <taxon>Metazoa</taxon>
        <taxon>Chordata</taxon>
        <taxon>Craniata</taxon>
        <taxon>Vertebrata</taxon>
        <taxon>Euteleostomi</taxon>
        <taxon>Amphibia</taxon>
        <taxon>Batrachia</taxon>
        <taxon>Anura</taxon>
        <taxon>Neobatrachia</taxon>
        <taxon>Ranoidea</taxon>
        <taxon>Pyxicephalidae</taxon>
        <taxon>Pyxicephalinae</taxon>
        <taxon>Pyxicephalus</taxon>
    </lineage>
</organism>
<dbReference type="SMART" id="SM00320">
    <property type="entry name" value="WD40"/>
    <property type="match status" value="2"/>
</dbReference>
<comment type="caution">
    <text evidence="3">The sequence shown here is derived from an EMBL/GenBank/DDBJ whole genome shotgun (WGS) entry which is preliminary data.</text>
</comment>
<reference evidence="3" key="1">
    <citation type="thesis" date="2020" institute="ProQuest LLC" country="789 East Eisenhower Parkway, Ann Arbor, MI, USA">
        <title>Comparative Genomics and Chromosome Evolution.</title>
        <authorList>
            <person name="Mudd A.B."/>
        </authorList>
    </citation>
    <scope>NUCLEOTIDE SEQUENCE</scope>
    <source>
        <strain evidence="3">1538</strain>
        <tissue evidence="3">Blood</tissue>
    </source>
</reference>
<dbReference type="Proteomes" id="UP001181693">
    <property type="component" value="Unassembled WGS sequence"/>
</dbReference>
<evidence type="ECO:0000313" key="3">
    <source>
        <dbReference type="EMBL" id="DBA26919.1"/>
    </source>
</evidence>
<keyword evidence="2" id="KW-0853">WD repeat</keyword>
<dbReference type="PANTHER" id="PTHR44525">
    <property type="entry name" value="WD REPEAT-CONTAINING PROTEIN 27"/>
    <property type="match status" value="1"/>
</dbReference>
<dbReference type="AlphaFoldDB" id="A0AAV3AKA4"/>
<sequence length="98" mass="10958">MAIGDSLKLWDIRTLRCVRHFEGHVNRSLPCSVAISPCGRFIACGSEDRCAYIYETRSSTYLEKLKDHTESVINVAFNPSTVQLTTCTVDGKLQTFSP</sequence>
<name>A0AAV3AKA4_PYXAD</name>
<feature type="repeat" description="WD" evidence="2">
    <location>
        <begin position="65"/>
        <end position="98"/>
    </location>
</feature>
<gene>
    <name evidence="3" type="ORF">GDO54_011114</name>
</gene>